<keyword evidence="6" id="KW-0479">Metal-binding</keyword>
<evidence type="ECO:0000256" key="9">
    <source>
        <dbReference type="ARBA" id="ARBA00023004"/>
    </source>
</evidence>
<sequence length="173" mass="20095">MKYHILLRLVHWLMAMCIIGLIIAGWYMTGLAPEDESRPDFYHFHKSFGVLLLFLFIVRILLRIFTKIPALPETIRPVEKKLSHIAHIFLYTLMLTVPVIGYIFSNSGGYDVPLFSIKMPSITDKNKELFDLARQAHWISAYILSGILLLHITAVIKHRFFEPAENNVIRRMT</sequence>
<proteinExistence type="inferred from homology"/>
<dbReference type="PANTHER" id="PTHR30529:SF1">
    <property type="entry name" value="CYTOCHROME B561 HOMOLOG 2"/>
    <property type="match status" value="1"/>
</dbReference>
<accession>A0A3B0X169</accession>
<evidence type="ECO:0000256" key="11">
    <source>
        <dbReference type="ARBA" id="ARBA00037975"/>
    </source>
</evidence>
<organism evidence="14">
    <name type="scientific">hydrothermal vent metagenome</name>
    <dbReference type="NCBI Taxonomy" id="652676"/>
    <lineage>
        <taxon>unclassified sequences</taxon>
        <taxon>metagenomes</taxon>
        <taxon>ecological metagenomes</taxon>
    </lineage>
</organism>
<dbReference type="GO" id="GO:0020037">
    <property type="term" value="F:heme binding"/>
    <property type="evidence" value="ECO:0007669"/>
    <property type="project" value="TreeGrafter"/>
</dbReference>
<evidence type="ECO:0000256" key="12">
    <source>
        <dbReference type="SAM" id="Phobius"/>
    </source>
</evidence>
<evidence type="ECO:0000256" key="8">
    <source>
        <dbReference type="ARBA" id="ARBA00022989"/>
    </source>
</evidence>
<evidence type="ECO:0000259" key="13">
    <source>
        <dbReference type="Pfam" id="PF01292"/>
    </source>
</evidence>
<keyword evidence="5 12" id="KW-0812">Transmembrane</keyword>
<dbReference type="InterPro" id="IPR011577">
    <property type="entry name" value="Cyt_b561_bac/Ni-Hgenase"/>
</dbReference>
<dbReference type="GO" id="GO:0046872">
    <property type="term" value="F:metal ion binding"/>
    <property type="evidence" value="ECO:0007669"/>
    <property type="project" value="UniProtKB-KW"/>
</dbReference>
<evidence type="ECO:0000256" key="5">
    <source>
        <dbReference type="ARBA" id="ARBA00022692"/>
    </source>
</evidence>
<evidence type="ECO:0000256" key="7">
    <source>
        <dbReference type="ARBA" id="ARBA00022982"/>
    </source>
</evidence>
<evidence type="ECO:0000313" key="14">
    <source>
        <dbReference type="EMBL" id="VAW61988.1"/>
    </source>
</evidence>
<dbReference type="GO" id="GO:0009055">
    <property type="term" value="F:electron transfer activity"/>
    <property type="evidence" value="ECO:0007669"/>
    <property type="project" value="InterPro"/>
</dbReference>
<comment type="similarity">
    <text evidence="11">Belongs to the cytochrome b561 family.</text>
</comment>
<feature type="domain" description="Cytochrome b561 bacterial/Ni-hydrogenase" evidence="13">
    <location>
        <begin position="3"/>
        <end position="172"/>
    </location>
</feature>
<dbReference type="GO" id="GO:0022904">
    <property type="term" value="P:respiratory electron transport chain"/>
    <property type="evidence" value="ECO:0007669"/>
    <property type="project" value="InterPro"/>
</dbReference>
<dbReference type="GO" id="GO:0005886">
    <property type="term" value="C:plasma membrane"/>
    <property type="evidence" value="ECO:0007669"/>
    <property type="project" value="UniProtKB-SubCell"/>
</dbReference>
<evidence type="ECO:0000256" key="2">
    <source>
        <dbReference type="ARBA" id="ARBA00022448"/>
    </source>
</evidence>
<dbReference type="PANTHER" id="PTHR30529">
    <property type="entry name" value="CYTOCHROME B561"/>
    <property type="match status" value="1"/>
</dbReference>
<keyword evidence="3" id="KW-1003">Cell membrane</keyword>
<feature type="transmembrane region" description="Helical" evidence="12">
    <location>
        <begin position="48"/>
        <end position="65"/>
    </location>
</feature>
<name>A0A3B0X169_9ZZZZ</name>
<feature type="transmembrane region" description="Helical" evidence="12">
    <location>
        <begin position="9"/>
        <end position="28"/>
    </location>
</feature>
<keyword evidence="9" id="KW-0408">Iron</keyword>
<dbReference type="AlphaFoldDB" id="A0A3B0X169"/>
<keyword evidence="4" id="KW-0349">Heme</keyword>
<dbReference type="Gene3D" id="1.20.950.20">
    <property type="entry name" value="Transmembrane di-heme cytochromes, Chain C"/>
    <property type="match status" value="1"/>
</dbReference>
<keyword evidence="8 12" id="KW-1133">Transmembrane helix</keyword>
<keyword evidence="7" id="KW-0249">Electron transport</keyword>
<protein>
    <recommendedName>
        <fullName evidence="13">Cytochrome b561 bacterial/Ni-hydrogenase domain-containing protein</fullName>
    </recommendedName>
</protein>
<dbReference type="InterPro" id="IPR052168">
    <property type="entry name" value="Cytochrome_b561_oxidase"/>
</dbReference>
<evidence type="ECO:0000256" key="6">
    <source>
        <dbReference type="ARBA" id="ARBA00022723"/>
    </source>
</evidence>
<dbReference type="InterPro" id="IPR016174">
    <property type="entry name" value="Di-haem_cyt_TM"/>
</dbReference>
<keyword evidence="2" id="KW-0813">Transport</keyword>
<reference evidence="14" key="1">
    <citation type="submission" date="2018-06" db="EMBL/GenBank/DDBJ databases">
        <authorList>
            <person name="Zhirakovskaya E."/>
        </authorList>
    </citation>
    <scope>NUCLEOTIDE SEQUENCE</scope>
</reference>
<feature type="transmembrane region" description="Helical" evidence="12">
    <location>
        <begin position="85"/>
        <end position="104"/>
    </location>
</feature>
<keyword evidence="10 12" id="KW-0472">Membrane</keyword>
<evidence type="ECO:0000256" key="4">
    <source>
        <dbReference type="ARBA" id="ARBA00022617"/>
    </source>
</evidence>
<gene>
    <name evidence="14" type="ORF">MNBD_GAMMA10-1779</name>
</gene>
<evidence type="ECO:0000256" key="10">
    <source>
        <dbReference type="ARBA" id="ARBA00023136"/>
    </source>
</evidence>
<evidence type="ECO:0000256" key="3">
    <source>
        <dbReference type="ARBA" id="ARBA00022475"/>
    </source>
</evidence>
<evidence type="ECO:0000256" key="1">
    <source>
        <dbReference type="ARBA" id="ARBA00004651"/>
    </source>
</evidence>
<comment type="subcellular location">
    <subcellularLocation>
        <location evidence="1">Cell membrane</location>
        <topology evidence="1">Multi-pass membrane protein</topology>
    </subcellularLocation>
</comment>
<dbReference type="SUPFAM" id="SSF81342">
    <property type="entry name" value="Transmembrane di-heme cytochromes"/>
    <property type="match status" value="1"/>
</dbReference>
<feature type="transmembrane region" description="Helical" evidence="12">
    <location>
        <begin position="136"/>
        <end position="156"/>
    </location>
</feature>
<dbReference type="EMBL" id="UOFJ01000058">
    <property type="protein sequence ID" value="VAW61988.1"/>
    <property type="molecule type" value="Genomic_DNA"/>
</dbReference>
<dbReference type="Pfam" id="PF01292">
    <property type="entry name" value="Ni_hydr_CYTB"/>
    <property type="match status" value="1"/>
</dbReference>